<evidence type="ECO:0000313" key="12">
    <source>
        <dbReference type="Proteomes" id="UP000040841"/>
    </source>
</evidence>
<keyword evidence="6" id="KW-0653">Protein transport</keyword>
<feature type="domain" description="Type II secretion system protein GspC N-terminal" evidence="10">
    <location>
        <begin position="28"/>
        <end position="169"/>
    </location>
</feature>
<name>A0AA36LL60_YERMO</name>
<organism evidence="11 12">
    <name type="scientific">Yersinia mollaretii</name>
    <dbReference type="NCBI Taxonomy" id="33060"/>
    <lineage>
        <taxon>Bacteria</taxon>
        <taxon>Pseudomonadati</taxon>
        <taxon>Pseudomonadota</taxon>
        <taxon>Gammaproteobacteria</taxon>
        <taxon>Enterobacterales</taxon>
        <taxon>Yersiniaceae</taxon>
        <taxon>Yersinia</taxon>
    </lineage>
</organism>
<dbReference type="GO" id="GO:0015031">
    <property type="term" value="P:protein transport"/>
    <property type="evidence" value="ECO:0007669"/>
    <property type="project" value="UniProtKB-KW"/>
</dbReference>
<proteinExistence type="predicted"/>
<sequence length="171" mass="19181">MIRKISHSFDLATYLNTTAVRVLAALLLVILILLRLEPHFIPFWHASAPENIKASVVIPNKKSDEKQAMTELGKLDLFSADAPKDIYRVGHLSWEDPLFSQAPPSHLAVRLVGILNSSTPENSIAIIEQSKRQHSYTQGEVLPEKKAVVVKIFADRVIIDQQGYYKSLLLN</sequence>
<keyword evidence="3" id="KW-1003">Cell membrane</keyword>
<feature type="transmembrane region" description="Helical" evidence="9">
    <location>
        <begin position="12"/>
        <end position="34"/>
    </location>
</feature>
<keyword evidence="4" id="KW-0997">Cell inner membrane</keyword>
<evidence type="ECO:0000256" key="7">
    <source>
        <dbReference type="ARBA" id="ARBA00022989"/>
    </source>
</evidence>
<keyword evidence="2" id="KW-0813">Transport</keyword>
<dbReference type="GO" id="GO:0005886">
    <property type="term" value="C:plasma membrane"/>
    <property type="evidence" value="ECO:0007669"/>
    <property type="project" value="UniProtKB-SubCell"/>
</dbReference>
<evidence type="ECO:0000313" key="11">
    <source>
        <dbReference type="EMBL" id="CNH90571.1"/>
    </source>
</evidence>
<dbReference type="Gene3D" id="2.30.30.830">
    <property type="match status" value="1"/>
</dbReference>
<keyword evidence="8 9" id="KW-0472">Membrane</keyword>
<keyword evidence="5 9" id="KW-0812">Transmembrane</keyword>
<evidence type="ECO:0000256" key="4">
    <source>
        <dbReference type="ARBA" id="ARBA00022519"/>
    </source>
</evidence>
<dbReference type="Proteomes" id="UP000040841">
    <property type="component" value="Unassembled WGS sequence"/>
</dbReference>
<dbReference type="InterPro" id="IPR024961">
    <property type="entry name" value="T2SS_GspC_N"/>
</dbReference>
<accession>A0AA36LL60</accession>
<comment type="subcellular location">
    <subcellularLocation>
        <location evidence="1">Cell inner membrane</location>
    </subcellularLocation>
</comment>
<comment type="caution">
    <text evidence="11">The sequence shown here is derived from an EMBL/GenBank/DDBJ whole genome shotgun (WGS) entry which is preliminary data.</text>
</comment>
<dbReference type="EMBL" id="CQBM01000002">
    <property type="protein sequence ID" value="CNH90571.1"/>
    <property type="molecule type" value="Genomic_DNA"/>
</dbReference>
<dbReference type="AlphaFoldDB" id="A0AA36LL60"/>
<evidence type="ECO:0000256" key="9">
    <source>
        <dbReference type="SAM" id="Phobius"/>
    </source>
</evidence>
<evidence type="ECO:0000259" key="10">
    <source>
        <dbReference type="Pfam" id="PF11356"/>
    </source>
</evidence>
<evidence type="ECO:0000256" key="8">
    <source>
        <dbReference type="ARBA" id="ARBA00023136"/>
    </source>
</evidence>
<gene>
    <name evidence="11" type="primary">yst1C</name>
    <name evidence="11" type="ORF">ERS008502_01701</name>
</gene>
<dbReference type="RefSeq" id="WP_253271852.1">
    <property type="nucleotide sequence ID" value="NZ_CABMMJ010000002.1"/>
</dbReference>
<evidence type="ECO:0000256" key="1">
    <source>
        <dbReference type="ARBA" id="ARBA00004533"/>
    </source>
</evidence>
<evidence type="ECO:0000256" key="3">
    <source>
        <dbReference type="ARBA" id="ARBA00022475"/>
    </source>
</evidence>
<evidence type="ECO:0000256" key="5">
    <source>
        <dbReference type="ARBA" id="ARBA00022692"/>
    </source>
</evidence>
<evidence type="ECO:0000256" key="6">
    <source>
        <dbReference type="ARBA" id="ARBA00022927"/>
    </source>
</evidence>
<evidence type="ECO:0000256" key="2">
    <source>
        <dbReference type="ARBA" id="ARBA00022448"/>
    </source>
</evidence>
<reference evidence="11 12" key="1">
    <citation type="submission" date="2015-03" db="EMBL/GenBank/DDBJ databases">
        <authorList>
            <consortium name="Pathogen Informatics"/>
            <person name="Murphy D."/>
        </authorList>
    </citation>
    <scope>NUCLEOTIDE SEQUENCE [LARGE SCALE GENOMIC DNA]</scope>
    <source>
        <strain evidence="11 12">FE82747</strain>
    </source>
</reference>
<dbReference type="Pfam" id="PF11356">
    <property type="entry name" value="T2SSC"/>
    <property type="match status" value="1"/>
</dbReference>
<keyword evidence="7 9" id="KW-1133">Transmembrane helix</keyword>
<protein>
    <submittedName>
        <fullName evidence="11">General secretion pathway protein C</fullName>
    </submittedName>
</protein>